<dbReference type="EMBL" id="JAMYJR010000073">
    <property type="protein sequence ID" value="MCO8277973.1"/>
    <property type="molecule type" value="Genomic_DNA"/>
</dbReference>
<feature type="domain" description="ATPase AAA-type core" evidence="1">
    <location>
        <begin position="232"/>
        <end position="331"/>
    </location>
</feature>
<dbReference type="PANTHER" id="PTHR43581:SF2">
    <property type="entry name" value="EXCINUCLEASE ATPASE SUBUNIT"/>
    <property type="match status" value="1"/>
</dbReference>
<gene>
    <name evidence="2" type="ORF">M1L60_46115</name>
</gene>
<keyword evidence="3" id="KW-1185">Reference proteome</keyword>
<dbReference type="PANTHER" id="PTHR43581">
    <property type="entry name" value="ATP/GTP PHOSPHATASE"/>
    <property type="match status" value="1"/>
</dbReference>
<dbReference type="Pfam" id="PF13304">
    <property type="entry name" value="AAA_21"/>
    <property type="match status" value="1"/>
</dbReference>
<organism evidence="2 3">
    <name type="scientific">Paractinoplanes aksuensis</name>
    <dbReference type="NCBI Taxonomy" id="2939490"/>
    <lineage>
        <taxon>Bacteria</taxon>
        <taxon>Bacillati</taxon>
        <taxon>Actinomycetota</taxon>
        <taxon>Actinomycetes</taxon>
        <taxon>Micromonosporales</taxon>
        <taxon>Micromonosporaceae</taxon>
        <taxon>Paractinoplanes</taxon>
    </lineage>
</organism>
<dbReference type="Gene3D" id="3.40.50.300">
    <property type="entry name" value="P-loop containing nucleotide triphosphate hydrolases"/>
    <property type="match status" value="2"/>
</dbReference>
<name>A0ABT1E4E3_9ACTN</name>
<evidence type="ECO:0000313" key="2">
    <source>
        <dbReference type="EMBL" id="MCO8277973.1"/>
    </source>
</evidence>
<comment type="caution">
    <text evidence="2">The sequence shown here is derived from an EMBL/GenBank/DDBJ whole genome shotgun (WGS) entry which is preliminary data.</text>
</comment>
<dbReference type="RefSeq" id="WP_253243975.1">
    <property type="nucleotide sequence ID" value="NZ_JAMYJR010000073.1"/>
</dbReference>
<dbReference type="InterPro" id="IPR003959">
    <property type="entry name" value="ATPase_AAA_core"/>
</dbReference>
<dbReference type="InterPro" id="IPR051396">
    <property type="entry name" value="Bact_Antivir_Def_Nuclease"/>
</dbReference>
<dbReference type="InterPro" id="IPR027417">
    <property type="entry name" value="P-loop_NTPase"/>
</dbReference>
<protein>
    <submittedName>
        <fullName evidence="2">AAA family ATPase</fullName>
    </submittedName>
</protein>
<dbReference type="SUPFAM" id="SSF52540">
    <property type="entry name" value="P-loop containing nucleoside triphosphate hydrolases"/>
    <property type="match status" value="1"/>
</dbReference>
<sequence length="614" mass="66252">MVGKVYIQLVQLLSLSVSNIGGLSDLNLQIPQEQVIAFAGANGTGKSKLLASLLTPWTNSFPAPRDATKESRVEVLFEFNSQELDQLQEFGRQQQWVAGRPPERSTVIITRTSAGSLLRGQDSDFAVVNHCFQNAELLKICPSLNVVYLPAERRFQTPSNTAVDLAQLAPEVAIQRLIDARASSAGPGHLDDQEFESYAKALCVAGFLPSESASISYQAKSQWSKFKESVDSLLFPKQLLPLTAENPSSLRIGLPGGVTHDIGSLSSGERQALIIISRVFRAGEGHSLVAIDEPDAYLHPTLSSRLMQALRPGLEQGGRLVVATHSPSILDGLPTAGIVRLSHESPPTAIESEVQRIDLYREAGFRASSLTQAELLVLTEGDFDATVLPLLIPELASASIQPKGGREQTIKSLGALAEYDLPIIGIVDADVLADAVPDGLSSICHVWQVADIEAALLSDPAFLQAAVDGRLLRAPFDSVDSAQAKLQELLLGMKDQAISEYAQRLLRRNTRIVWPSPRGAGALNRLRQVSSATQRLTAEGIDSAISEAETVWNGLLPAPWSLVRGKWVLGKFVAEATEFKSKDAFINAVAVRKPSLVAIGELAAMVYRVTRRAS</sequence>
<evidence type="ECO:0000313" key="3">
    <source>
        <dbReference type="Proteomes" id="UP001523369"/>
    </source>
</evidence>
<evidence type="ECO:0000259" key="1">
    <source>
        <dbReference type="Pfam" id="PF13304"/>
    </source>
</evidence>
<proteinExistence type="predicted"/>
<accession>A0ABT1E4E3</accession>
<reference evidence="2 3" key="1">
    <citation type="submission" date="2022-06" db="EMBL/GenBank/DDBJ databases">
        <title>New Species of the Genus Actinoplanes, ActinopZanes ferrugineus.</title>
        <authorList>
            <person name="Ding P."/>
        </authorList>
    </citation>
    <scope>NUCLEOTIDE SEQUENCE [LARGE SCALE GENOMIC DNA]</scope>
    <source>
        <strain evidence="2 3">TRM88003</strain>
    </source>
</reference>
<dbReference type="Proteomes" id="UP001523369">
    <property type="component" value="Unassembled WGS sequence"/>
</dbReference>